<dbReference type="Pfam" id="PF19077">
    <property type="entry name" value="Big_13"/>
    <property type="match status" value="1"/>
</dbReference>
<accession>A0A1I4ZSC6</accession>
<dbReference type="AlphaFoldDB" id="A0A1I4ZSC6"/>
<evidence type="ECO:0000313" key="2">
    <source>
        <dbReference type="EMBL" id="SFN52963.1"/>
    </source>
</evidence>
<evidence type="ECO:0000259" key="1">
    <source>
        <dbReference type="Pfam" id="PF19077"/>
    </source>
</evidence>
<gene>
    <name evidence="2" type="ORF">SAMN05421738_11439</name>
</gene>
<organism evidence="2 3">
    <name type="scientific">Algoriella xinjiangensis</name>
    <dbReference type="NCBI Taxonomy" id="684065"/>
    <lineage>
        <taxon>Bacteria</taxon>
        <taxon>Pseudomonadati</taxon>
        <taxon>Bacteroidota</taxon>
        <taxon>Flavobacteriia</taxon>
        <taxon>Flavobacteriales</taxon>
        <taxon>Weeksellaceae</taxon>
        <taxon>Algoriella</taxon>
    </lineage>
</organism>
<dbReference type="STRING" id="684065.SAMN05421738_11439"/>
<sequence length="1050" mass="114975">MKKIYTFVKIHLFILLLIVPLGLQAQNSSGILAFTGYKIVNNANSYDRNDEFSFVLLEDLPAATPVYFTDFGVKVNSPSIVLQTPTDSKTDGIIEWSRTSELKKGTSIKITLAPYPIASIGTVINITNQIELGIAGDQLFAYTNLAAKGLEAAMLINRPNWDNLMPNLSSSSSLKPNLDKSKKQEAIVSNTTRDAYQGVITQVNYSGITDIISAINASSFTIKTSLNVDEVVLPPDIIGIMVNYPKVILVNSLNANGTYIIGQELNINVAFDKFITVVGTPQLTLETGAIDRVINYSSGSGTNILTFKYTVQEGDISQDLDYTSATALSLNGGSIKDSNGNNAILTLATPGSSESLGANKNIVVNGIRTAKPSTPVLSANSDTGNSNSDNITKLNSLIFSGTAEAGSNVFLYDTDGTTQIGNGLANNGNWTITTSVLAEGSHTITAKAINNSGNISLATNPVNITIDTFAPIVTGVVNNGIYSEDVMPTFNEGFATLNDASFSNGTILVAEGNYTLIVTDIAGNSTTIKFVISKTTIWENGQWNNGSPDVTKKAILRASYPANITAKSLTFEADVVVPKGVVYDILEEVNNTTHQVVFEHGAYLIQRNDLLKNNAIISFKRKSKPVYRLETMDWSSPVLGQNILALSPNTLPNRFYRYDEKTNAWVNNIKSPDLFLEGEYIAFRAPNDFNDYGNGPSRVFEGTFTGIPINGLFIKPAFKSNFGNNAIGNPYPSPIDLSRFVNLNQPLNISKVFVWTHSKPIVNGEFNGNNWAVYNPTLGWDDPSITSNILDVGQGFIVQIQNQGLIMFNNSIRVAPSGNTPIISYKNQTEDDKFWLSLTNESMILNSTLIAYKEGSTKEYESNFDSEPMQVYPGIYSLIKDKEMSIQGRGNQFDLDDRFGLAVKFLTPGNYTIKRAKTNGLFSQEQSIYLIDNETKSYTDLSKEDYHFISDKGYYKNRFEIIYNSALLSTNELDKVNGVDIYTKESTVVIKSNEKLKSVKIYDLDGKLIKLVTNLNTLETAIQTNAKGQVLVVWVELINGTNTSKKIIIK</sequence>
<reference evidence="3" key="1">
    <citation type="submission" date="2016-10" db="EMBL/GenBank/DDBJ databases">
        <authorList>
            <person name="Varghese N."/>
            <person name="Submissions S."/>
        </authorList>
    </citation>
    <scope>NUCLEOTIDE SEQUENCE [LARGE SCALE GENOMIC DNA]</scope>
    <source>
        <strain evidence="3">XJ109</strain>
    </source>
</reference>
<dbReference type="InterPro" id="IPR013783">
    <property type="entry name" value="Ig-like_fold"/>
</dbReference>
<dbReference type="Gene3D" id="2.60.40.10">
    <property type="entry name" value="Immunoglobulins"/>
    <property type="match status" value="1"/>
</dbReference>
<keyword evidence="3" id="KW-1185">Reference proteome</keyword>
<dbReference type="OrthoDB" id="1652165at2"/>
<dbReference type="EMBL" id="FOUZ01000014">
    <property type="protein sequence ID" value="SFN52963.1"/>
    <property type="molecule type" value="Genomic_DNA"/>
</dbReference>
<name>A0A1I4ZSC6_9FLAO</name>
<protein>
    <recommendedName>
        <fullName evidence="1">Bacterial Ig-like domain-containing protein</fullName>
    </recommendedName>
</protein>
<dbReference type="InterPro" id="IPR044016">
    <property type="entry name" value="Big_13"/>
</dbReference>
<feature type="domain" description="Bacterial Ig-like" evidence="1">
    <location>
        <begin position="372"/>
        <end position="468"/>
    </location>
</feature>
<evidence type="ECO:0000313" key="3">
    <source>
        <dbReference type="Proteomes" id="UP000199149"/>
    </source>
</evidence>
<dbReference type="RefSeq" id="WP_125113128.1">
    <property type="nucleotide sequence ID" value="NZ_FOUZ01000014.1"/>
</dbReference>
<proteinExistence type="predicted"/>
<dbReference type="Proteomes" id="UP000199149">
    <property type="component" value="Unassembled WGS sequence"/>
</dbReference>